<dbReference type="EMBL" id="JAIWYP010000006">
    <property type="protein sequence ID" value="KAH3806745.1"/>
    <property type="molecule type" value="Genomic_DNA"/>
</dbReference>
<gene>
    <name evidence="1" type="ORF">DPMN_135069</name>
</gene>
<proteinExistence type="predicted"/>
<keyword evidence="2" id="KW-1185">Reference proteome</keyword>
<sequence length="79" mass="9336">MMLIEVVSYVRLDQLICIAHEKRKISFAKICRDVKTEFFEDNLHTRTSRTESLKHDGHQSILNALHENYLLRSIDDDYA</sequence>
<dbReference type="AlphaFoldDB" id="A0A9D4G171"/>
<reference evidence="1" key="1">
    <citation type="journal article" date="2019" name="bioRxiv">
        <title>The Genome of the Zebra Mussel, Dreissena polymorpha: A Resource for Invasive Species Research.</title>
        <authorList>
            <person name="McCartney M.A."/>
            <person name="Auch B."/>
            <person name="Kono T."/>
            <person name="Mallez S."/>
            <person name="Zhang Y."/>
            <person name="Obille A."/>
            <person name="Becker A."/>
            <person name="Abrahante J.E."/>
            <person name="Garbe J."/>
            <person name="Badalamenti J.P."/>
            <person name="Herman A."/>
            <person name="Mangelson H."/>
            <person name="Liachko I."/>
            <person name="Sullivan S."/>
            <person name="Sone E.D."/>
            <person name="Koren S."/>
            <person name="Silverstein K.A.T."/>
            <person name="Beckman K.B."/>
            <person name="Gohl D.M."/>
        </authorList>
    </citation>
    <scope>NUCLEOTIDE SEQUENCE</scope>
    <source>
        <strain evidence="1">Duluth1</strain>
        <tissue evidence="1">Whole animal</tissue>
    </source>
</reference>
<protein>
    <submittedName>
        <fullName evidence="1">Uncharacterized protein</fullName>
    </submittedName>
</protein>
<dbReference type="Proteomes" id="UP000828390">
    <property type="component" value="Unassembled WGS sequence"/>
</dbReference>
<organism evidence="1 2">
    <name type="scientific">Dreissena polymorpha</name>
    <name type="common">Zebra mussel</name>
    <name type="synonym">Mytilus polymorpha</name>
    <dbReference type="NCBI Taxonomy" id="45954"/>
    <lineage>
        <taxon>Eukaryota</taxon>
        <taxon>Metazoa</taxon>
        <taxon>Spiralia</taxon>
        <taxon>Lophotrochozoa</taxon>
        <taxon>Mollusca</taxon>
        <taxon>Bivalvia</taxon>
        <taxon>Autobranchia</taxon>
        <taxon>Heteroconchia</taxon>
        <taxon>Euheterodonta</taxon>
        <taxon>Imparidentia</taxon>
        <taxon>Neoheterodontei</taxon>
        <taxon>Myida</taxon>
        <taxon>Dreissenoidea</taxon>
        <taxon>Dreissenidae</taxon>
        <taxon>Dreissena</taxon>
    </lineage>
</organism>
<comment type="caution">
    <text evidence="1">The sequence shown here is derived from an EMBL/GenBank/DDBJ whole genome shotgun (WGS) entry which is preliminary data.</text>
</comment>
<reference evidence="1" key="2">
    <citation type="submission" date="2020-11" db="EMBL/GenBank/DDBJ databases">
        <authorList>
            <person name="McCartney M.A."/>
            <person name="Auch B."/>
            <person name="Kono T."/>
            <person name="Mallez S."/>
            <person name="Becker A."/>
            <person name="Gohl D.M."/>
            <person name="Silverstein K.A.T."/>
            <person name="Koren S."/>
            <person name="Bechman K.B."/>
            <person name="Herman A."/>
            <person name="Abrahante J.E."/>
            <person name="Garbe J."/>
        </authorList>
    </citation>
    <scope>NUCLEOTIDE SEQUENCE</scope>
    <source>
        <strain evidence="1">Duluth1</strain>
        <tissue evidence="1">Whole animal</tissue>
    </source>
</reference>
<accession>A0A9D4G171</accession>
<evidence type="ECO:0000313" key="1">
    <source>
        <dbReference type="EMBL" id="KAH3806745.1"/>
    </source>
</evidence>
<evidence type="ECO:0000313" key="2">
    <source>
        <dbReference type="Proteomes" id="UP000828390"/>
    </source>
</evidence>
<name>A0A9D4G171_DREPO</name>